<keyword evidence="2" id="KW-1185">Reference proteome</keyword>
<dbReference type="PANTHER" id="PTHR38009">
    <property type="entry name" value="CONSERVED HYPOTHETICAL PHAGE TAIL PROTEIN"/>
    <property type="match status" value="1"/>
</dbReference>
<protein>
    <submittedName>
        <fullName evidence="1">Phage tail protein</fullName>
    </submittedName>
</protein>
<gene>
    <name evidence="1" type="ORF">DA075_19205</name>
</gene>
<organism evidence="1 2">
    <name type="scientific">Methylobacterium currus</name>
    <dbReference type="NCBI Taxonomy" id="2051553"/>
    <lineage>
        <taxon>Bacteria</taxon>
        <taxon>Pseudomonadati</taxon>
        <taxon>Pseudomonadota</taxon>
        <taxon>Alphaproteobacteria</taxon>
        <taxon>Hyphomicrobiales</taxon>
        <taxon>Methylobacteriaceae</taxon>
        <taxon>Methylobacterium</taxon>
    </lineage>
</organism>
<name>A0A2R4WMJ6_9HYPH</name>
<dbReference type="PANTHER" id="PTHR38009:SF1">
    <property type="entry name" value="CONSERVED HYPOTHETICAL PHAGE TAIL PROTEIN"/>
    <property type="match status" value="1"/>
</dbReference>
<dbReference type="Proteomes" id="UP000244755">
    <property type="component" value="Chromosome 1"/>
</dbReference>
<dbReference type="KEGG" id="mee:DA075_19205"/>
<dbReference type="RefSeq" id="WP_099954572.1">
    <property type="nucleotide sequence ID" value="NZ_CP028843.1"/>
</dbReference>
<dbReference type="NCBIfam" id="TIGR02241">
    <property type="entry name" value="conserved hypothetical phage tail region protein"/>
    <property type="match status" value="1"/>
</dbReference>
<accession>A0A2R4WMJ6</accession>
<dbReference type="Pfam" id="PF06841">
    <property type="entry name" value="Phage_T4_gp19"/>
    <property type="match status" value="1"/>
</dbReference>
<dbReference type="InterPro" id="IPR011747">
    <property type="entry name" value="CHP02241"/>
</dbReference>
<dbReference type="InterPro" id="IPR010667">
    <property type="entry name" value="Phage_T4_Gp19"/>
</dbReference>
<dbReference type="EMBL" id="CP028843">
    <property type="protein sequence ID" value="AWB22772.1"/>
    <property type="molecule type" value="Genomic_DNA"/>
</dbReference>
<proteinExistence type="predicted"/>
<dbReference type="AlphaFoldDB" id="A0A2R4WMJ6"/>
<dbReference type="OrthoDB" id="9790161at2"/>
<evidence type="ECO:0000313" key="1">
    <source>
        <dbReference type="EMBL" id="AWB22772.1"/>
    </source>
</evidence>
<sequence length="147" mass="16865">MPQPGQQPIYFRAFQFMVEIDGIDNARFQEVGGIDATIDMIEYREGGDILGPRKFPGMTKHSNLSLKRGFTDDKQLFNWFEDVMTGRTEKIRKNISIVQLDMAGKETLRWNLFSAFPIKYTAASYNAKGNELSIESLEIAYERIEKA</sequence>
<evidence type="ECO:0000313" key="2">
    <source>
        <dbReference type="Proteomes" id="UP000244755"/>
    </source>
</evidence>
<dbReference type="GO" id="GO:0005198">
    <property type="term" value="F:structural molecule activity"/>
    <property type="evidence" value="ECO:0007669"/>
    <property type="project" value="InterPro"/>
</dbReference>
<reference evidence="1 2" key="1">
    <citation type="submission" date="2018-04" db="EMBL/GenBank/DDBJ databases">
        <title>Methylobacterium sp. PR1016A genome.</title>
        <authorList>
            <person name="Park W."/>
        </authorList>
    </citation>
    <scope>NUCLEOTIDE SEQUENCE [LARGE SCALE GENOMIC DNA]</scope>
    <source>
        <strain evidence="1 2">PR1016A</strain>
    </source>
</reference>